<name>A0A0D4C335_9MICC</name>
<accession>A0A0D4C335</accession>
<dbReference type="InterPro" id="IPR021202">
    <property type="entry name" value="Rv3654c-like"/>
</dbReference>
<evidence type="ECO:0000256" key="1">
    <source>
        <dbReference type="SAM" id="Phobius"/>
    </source>
</evidence>
<dbReference type="Proteomes" id="UP000061839">
    <property type="component" value="Chromosome"/>
</dbReference>
<feature type="transmembrane region" description="Helical" evidence="1">
    <location>
        <begin position="6"/>
        <end position="28"/>
    </location>
</feature>
<keyword evidence="1" id="KW-0472">Membrane</keyword>
<keyword evidence="1" id="KW-1133">Transmembrane helix</keyword>
<dbReference type="AlphaFoldDB" id="A0A0D4C335"/>
<dbReference type="EMBL" id="CP011005">
    <property type="protein sequence ID" value="AJT43067.1"/>
    <property type="molecule type" value="Genomic_DNA"/>
</dbReference>
<dbReference type="NCBIfam" id="TIGR03816">
    <property type="entry name" value="tadE_like_DECH"/>
    <property type="match status" value="1"/>
</dbReference>
<gene>
    <name evidence="2" type="ORF">UM93_11240</name>
</gene>
<dbReference type="PATRIC" id="fig|1618207.4.peg.2278"/>
<organism evidence="2 3">
    <name type="scientific">Psychromicrobium lacuslunae</name>
    <dbReference type="NCBI Taxonomy" id="1618207"/>
    <lineage>
        <taxon>Bacteria</taxon>
        <taxon>Bacillati</taxon>
        <taxon>Actinomycetota</taxon>
        <taxon>Actinomycetes</taxon>
        <taxon>Micrococcales</taxon>
        <taxon>Micrococcaceae</taxon>
        <taxon>Psychromicrobium</taxon>
    </lineage>
</organism>
<sequence>MTQRGSGTVLAIGLGIAAMVLICALSLLSQAVSGYQRAASAADLAALAAADAARGLSPGEPCQVADSVASRHGAVLNFCEVQGPMFDTVRVSASVQFSAPLSVFYQQVTVQARAGPPSQPA</sequence>
<keyword evidence="1" id="KW-0812">Transmembrane</keyword>
<evidence type="ECO:0000313" key="3">
    <source>
        <dbReference type="Proteomes" id="UP000061839"/>
    </source>
</evidence>
<proteinExistence type="predicted"/>
<keyword evidence="3" id="KW-1185">Reference proteome</keyword>
<dbReference type="KEGG" id="ari:UM93_11240"/>
<protein>
    <submittedName>
        <fullName evidence="2">Uncharacterized protein</fullName>
    </submittedName>
</protein>
<dbReference type="STRING" id="1618207.UM93_11240"/>
<dbReference type="HOGENOM" id="CLU_104210_3_2_11"/>
<evidence type="ECO:0000313" key="2">
    <source>
        <dbReference type="EMBL" id="AJT43067.1"/>
    </source>
</evidence>
<reference evidence="2 3" key="1">
    <citation type="journal article" date="2015" name="Genome Announc.">
        <title>Complete Genome Sequencing of Protease-Producing Novel Arthrobacter sp. Strain IHBB 11108 Using PacBio Single-Molecule Real-Time Sequencing Technology.</title>
        <authorList>
            <person name="Kiran S."/>
            <person name="Swarnkar M.K."/>
            <person name="Pal M."/>
            <person name="Thakur R."/>
            <person name="Tewari R."/>
            <person name="Singh A.K."/>
            <person name="Gulati A."/>
        </authorList>
    </citation>
    <scope>NUCLEOTIDE SEQUENCE [LARGE SCALE GENOMIC DNA]</scope>
    <source>
        <strain evidence="2 3">IHBB 11108</strain>
    </source>
</reference>